<keyword evidence="3" id="KW-0378">Hydrolase</keyword>
<protein>
    <submittedName>
        <fullName evidence="5">Pol protein</fullName>
    </submittedName>
</protein>
<proteinExistence type="predicted"/>
<dbReference type="Gene3D" id="3.30.70.270">
    <property type="match status" value="1"/>
</dbReference>
<evidence type="ECO:0000256" key="4">
    <source>
        <dbReference type="ARBA" id="ARBA00022918"/>
    </source>
</evidence>
<evidence type="ECO:0000256" key="3">
    <source>
        <dbReference type="ARBA" id="ARBA00022801"/>
    </source>
</evidence>
<keyword evidence="1" id="KW-0540">Nuclease</keyword>
<organism evidence="5">
    <name type="scientific">Human immunodeficiency virus type 1</name>
    <name type="common">HIV-1</name>
    <dbReference type="NCBI Taxonomy" id="11676"/>
    <lineage>
        <taxon>Viruses</taxon>
        <taxon>Riboviria</taxon>
        <taxon>Pararnavirae</taxon>
        <taxon>Artverviricota</taxon>
        <taxon>Revtraviricetes</taxon>
        <taxon>Ortervirales</taxon>
        <taxon>Retroviridae</taxon>
        <taxon>Orthoretrovirinae</taxon>
        <taxon>Lentivirus</taxon>
        <taxon>Lentivirus humimdef1</taxon>
    </lineage>
</organism>
<organismHost>
    <name type="scientific">Homo sapiens</name>
    <name type="common">Human</name>
    <dbReference type="NCBI Taxonomy" id="9606"/>
</organismHost>
<feature type="non-terminal residue" evidence="5">
    <location>
        <position position="158"/>
    </location>
</feature>
<dbReference type="GO" id="GO:0003964">
    <property type="term" value="F:RNA-directed DNA polymerase activity"/>
    <property type="evidence" value="ECO:0007669"/>
    <property type="project" value="UniProtKB-KW"/>
</dbReference>
<keyword evidence="2" id="KW-0255">Endonuclease</keyword>
<sequence>MLTQIGCTLNFPISPIETVPVKLKPGMDGPRIKQWPLTEEKIKALTEILCRNGKGRKNLQKLGLKIHTILQSLQKRKKIALNGGNSRFSENSIKEHKTFWEVSIRNTTSRGPKKEQIRNSTWMWGTHIFQFLLDESLEKSTAFTIPSTKQETPGIRYQ</sequence>
<dbReference type="EMBL" id="HQ586114">
    <property type="protein sequence ID" value="AET13486.1"/>
    <property type="molecule type" value="Genomic_DNA"/>
</dbReference>
<name>G9BI49_HV1</name>
<evidence type="ECO:0000256" key="1">
    <source>
        <dbReference type="ARBA" id="ARBA00022722"/>
    </source>
</evidence>
<keyword evidence="4" id="KW-0808">Transferase</keyword>
<dbReference type="InterPro" id="IPR043128">
    <property type="entry name" value="Rev_trsase/Diguanyl_cyclase"/>
</dbReference>
<dbReference type="GO" id="GO:0016787">
    <property type="term" value="F:hydrolase activity"/>
    <property type="evidence" value="ECO:0007669"/>
    <property type="project" value="UniProtKB-KW"/>
</dbReference>
<reference evidence="5" key="1">
    <citation type="journal article" date="2011" name="J. Clin. Virol.">
        <title>Efficient monitoring of HIV-1 vertically infected children in Kenya on first-line antiretroviral therapy.</title>
        <authorList>
            <person name="Lihana R.W."/>
            <person name="Lwembe R.M."/>
            <person name="Bi X."/>
            <person name="Ochieng W."/>
            <person name="Panikulam A."/>
            <person name="Palakudy T."/>
            <person name="Musoke R."/>
            <person name="Owens M."/>
            <person name="Ishizaki A."/>
            <person name="Okoth F.A."/>
            <person name="Songok E.M."/>
            <person name="Ichimura H."/>
        </authorList>
    </citation>
    <scope>NUCLEOTIDE SEQUENCE</scope>
    <source>
        <strain evidence="5">98F2937RT</strain>
    </source>
</reference>
<feature type="non-terminal residue" evidence="5">
    <location>
        <position position="1"/>
    </location>
</feature>
<keyword evidence="4" id="KW-0695">RNA-directed DNA polymerase</keyword>
<dbReference type="Gene3D" id="3.10.10.10">
    <property type="entry name" value="HIV Type 1 Reverse Transcriptase, subunit A, domain 1"/>
    <property type="match status" value="1"/>
</dbReference>
<keyword evidence="4" id="KW-0548">Nucleotidyltransferase</keyword>
<evidence type="ECO:0000313" key="5">
    <source>
        <dbReference type="EMBL" id="AET13486.1"/>
    </source>
</evidence>
<gene>
    <name evidence="5" type="primary">pol</name>
</gene>
<evidence type="ECO:0000256" key="2">
    <source>
        <dbReference type="ARBA" id="ARBA00022759"/>
    </source>
</evidence>
<accession>G9BI49</accession>
<dbReference type="GO" id="GO:0004519">
    <property type="term" value="F:endonuclease activity"/>
    <property type="evidence" value="ECO:0007669"/>
    <property type="project" value="UniProtKB-KW"/>
</dbReference>